<evidence type="ECO:0000256" key="5">
    <source>
        <dbReference type="ARBA" id="ARBA00023049"/>
    </source>
</evidence>
<gene>
    <name evidence="8" type="ORF">SAMN05216167_109175</name>
</gene>
<keyword evidence="4 6" id="KW-0862">Zinc</keyword>
<evidence type="ECO:0000256" key="3">
    <source>
        <dbReference type="ARBA" id="ARBA00022801"/>
    </source>
</evidence>
<keyword evidence="3 6" id="KW-0378">Hydrolase</keyword>
<evidence type="ECO:0000259" key="7">
    <source>
        <dbReference type="Pfam" id="PF01432"/>
    </source>
</evidence>
<dbReference type="GO" id="GO:0004222">
    <property type="term" value="F:metalloendopeptidase activity"/>
    <property type="evidence" value="ECO:0007669"/>
    <property type="project" value="InterPro"/>
</dbReference>
<accession>A0A1I1XAR4</accession>
<reference evidence="8 9" key="1">
    <citation type="submission" date="2016-10" db="EMBL/GenBank/DDBJ databases">
        <authorList>
            <person name="de Groot N.N."/>
        </authorList>
    </citation>
    <scope>NUCLEOTIDE SEQUENCE [LARGE SCALE GENOMIC DNA]</scope>
    <source>
        <strain evidence="8 9">DSM 26130</strain>
    </source>
</reference>
<dbReference type="InterPro" id="IPR001567">
    <property type="entry name" value="Pept_M3A_M3B_dom"/>
</dbReference>
<dbReference type="NCBIfam" id="TIGR02289">
    <property type="entry name" value="M3_not_pepF"/>
    <property type="match status" value="1"/>
</dbReference>
<evidence type="ECO:0000256" key="6">
    <source>
        <dbReference type="RuleBase" id="RU003435"/>
    </source>
</evidence>
<dbReference type="InterPro" id="IPR045090">
    <property type="entry name" value="Pept_M3A_M3B"/>
</dbReference>
<sequence>MTSNETINLPARPTRSFIGETIELKSWNDVKPLYEELLDRSIDNAEELQQWLVDRSELESYLSENFAWRYIRMTCDTANEELVKELNFFIEEIQPSMTTYGNDLDLMAVNSPFLSQLTDEGYDVMVRSMKKAIDIFREENIPLQTELQTEERKYGAIVGAMTVTIDGREMTLPEASDRLQSTDRAVREEAWRKVWERRYKDHEVLDQLFDRLRDLRHQIALNAGFTNFRDYSFAALGRFDYTPEDCFNFHESVAEAVVPLLNELANERQRKLSVDPLRPWDTKVDVEGRPPLKPFATGSELLEKAITCFDRLDGDGQPKELGDDLRIMRAMGHLDLESRKGKAPGGYNYPLEEIGVPFIFMNATSSLRDLVTMVHEGGHAVHSFLTRDLPLKAFRNPPMEVAELASMSMELLSMDHWDVFFDDANELRRAKLQHLESIIETLPWVATIDKFQHWIYENPTHTDAERRENWLRIYTQFADTVTNWDGFAFYQEYIWQRQLHLYEVPFYYIEYGIAQLGAIGVWRNYRRDPKAGLDGYKKALSLGYKAPIREIYAAANVPFDFSREHIQELMHFVWEEIKKLN</sequence>
<organism evidence="8 9">
    <name type="scientific">Spirosoma endophyticum</name>
    <dbReference type="NCBI Taxonomy" id="662367"/>
    <lineage>
        <taxon>Bacteria</taxon>
        <taxon>Pseudomonadati</taxon>
        <taxon>Bacteroidota</taxon>
        <taxon>Cytophagia</taxon>
        <taxon>Cytophagales</taxon>
        <taxon>Cytophagaceae</taxon>
        <taxon>Spirosoma</taxon>
    </lineage>
</organism>
<comment type="similarity">
    <text evidence="6">Belongs to the peptidase M3 family.</text>
</comment>
<name>A0A1I1XAR4_9BACT</name>
<evidence type="ECO:0000313" key="9">
    <source>
        <dbReference type="Proteomes" id="UP000198598"/>
    </source>
</evidence>
<dbReference type="InterPro" id="IPR011976">
    <property type="entry name" value="Pept_M3B_oligopep-rel"/>
</dbReference>
<keyword evidence="9" id="KW-1185">Reference proteome</keyword>
<keyword evidence="5 6" id="KW-0482">Metalloprotease</keyword>
<dbReference type="PANTHER" id="PTHR11804:SF48">
    <property type="entry name" value="PUTATIVE-RELATED"/>
    <property type="match status" value="1"/>
</dbReference>
<dbReference type="Pfam" id="PF01432">
    <property type="entry name" value="Peptidase_M3"/>
    <property type="match status" value="1"/>
</dbReference>
<dbReference type="OrthoDB" id="9762795at2"/>
<dbReference type="AlphaFoldDB" id="A0A1I1XAR4"/>
<dbReference type="EMBL" id="FOLQ01000009">
    <property type="protein sequence ID" value="SFE02460.1"/>
    <property type="molecule type" value="Genomic_DNA"/>
</dbReference>
<keyword evidence="1 6" id="KW-0645">Protease</keyword>
<comment type="cofactor">
    <cofactor evidence="6">
        <name>Zn(2+)</name>
        <dbReference type="ChEBI" id="CHEBI:29105"/>
    </cofactor>
    <text evidence="6">Binds 1 zinc ion.</text>
</comment>
<protein>
    <submittedName>
        <fullName evidence="8">Oligoendopeptidase F</fullName>
    </submittedName>
</protein>
<dbReference type="PANTHER" id="PTHR11804">
    <property type="entry name" value="PROTEASE M3 THIMET OLIGOPEPTIDASE-RELATED"/>
    <property type="match status" value="1"/>
</dbReference>
<dbReference type="GO" id="GO:0006508">
    <property type="term" value="P:proteolysis"/>
    <property type="evidence" value="ECO:0007669"/>
    <property type="project" value="UniProtKB-KW"/>
</dbReference>
<dbReference type="Gene3D" id="1.10.1370.30">
    <property type="match status" value="1"/>
</dbReference>
<dbReference type="GO" id="GO:0046872">
    <property type="term" value="F:metal ion binding"/>
    <property type="evidence" value="ECO:0007669"/>
    <property type="project" value="UniProtKB-UniRule"/>
</dbReference>
<dbReference type="RefSeq" id="WP_093830079.1">
    <property type="nucleotide sequence ID" value="NZ_FOLQ01000009.1"/>
</dbReference>
<dbReference type="GO" id="GO:0006518">
    <property type="term" value="P:peptide metabolic process"/>
    <property type="evidence" value="ECO:0007669"/>
    <property type="project" value="TreeGrafter"/>
</dbReference>
<keyword evidence="2 6" id="KW-0479">Metal-binding</keyword>
<feature type="domain" description="Peptidase M3A/M3B catalytic" evidence="7">
    <location>
        <begin position="180"/>
        <end position="566"/>
    </location>
</feature>
<evidence type="ECO:0000313" key="8">
    <source>
        <dbReference type="EMBL" id="SFE02460.1"/>
    </source>
</evidence>
<evidence type="ECO:0000256" key="1">
    <source>
        <dbReference type="ARBA" id="ARBA00022670"/>
    </source>
</evidence>
<dbReference type="STRING" id="662367.SAMN05216167_109175"/>
<evidence type="ECO:0000256" key="2">
    <source>
        <dbReference type="ARBA" id="ARBA00022723"/>
    </source>
</evidence>
<dbReference type="CDD" id="cd09606">
    <property type="entry name" value="M3B_PepF"/>
    <property type="match status" value="1"/>
</dbReference>
<proteinExistence type="inferred from homology"/>
<dbReference type="Proteomes" id="UP000198598">
    <property type="component" value="Unassembled WGS sequence"/>
</dbReference>
<evidence type="ECO:0000256" key="4">
    <source>
        <dbReference type="ARBA" id="ARBA00022833"/>
    </source>
</evidence>
<dbReference type="SUPFAM" id="SSF55486">
    <property type="entry name" value="Metalloproteases ('zincins'), catalytic domain"/>
    <property type="match status" value="1"/>
</dbReference>